<reference evidence="2" key="1">
    <citation type="submission" date="2022-11" db="UniProtKB">
        <authorList>
            <consortium name="WormBaseParasite"/>
        </authorList>
    </citation>
    <scope>IDENTIFICATION</scope>
</reference>
<evidence type="ECO:0000313" key="1">
    <source>
        <dbReference type="Proteomes" id="UP000887540"/>
    </source>
</evidence>
<protein>
    <submittedName>
        <fullName evidence="2">Uncharacterized protein</fullName>
    </submittedName>
</protein>
<sequence length="126" mass="14675">MPLRHGVAFRDLQEVLDAMEFHGWIGVQTLHGYGPDMYCNPDQCIQLERIKAMGHFIEIPSNDDARLAAELLKGYRVGFDALTIDLAPYDISIYDEREAWPYARRRFLFIRDMKLSYEMLAFAMNP</sequence>
<proteinExistence type="predicted"/>
<dbReference type="WBParaSite" id="ACRNAN_scaffold6084.g17743.t1">
    <property type="protein sequence ID" value="ACRNAN_scaffold6084.g17743.t1"/>
    <property type="gene ID" value="ACRNAN_scaffold6084.g17743"/>
</dbReference>
<dbReference type="Proteomes" id="UP000887540">
    <property type="component" value="Unplaced"/>
</dbReference>
<evidence type="ECO:0000313" key="2">
    <source>
        <dbReference type="WBParaSite" id="ACRNAN_scaffold6084.g17743.t1"/>
    </source>
</evidence>
<keyword evidence="1" id="KW-1185">Reference proteome</keyword>
<accession>A0A914E872</accession>
<dbReference type="AlphaFoldDB" id="A0A914E872"/>
<name>A0A914E872_9BILA</name>
<organism evidence="1 2">
    <name type="scientific">Acrobeloides nanus</name>
    <dbReference type="NCBI Taxonomy" id="290746"/>
    <lineage>
        <taxon>Eukaryota</taxon>
        <taxon>Metazoa</taxon>
        <taxon>Ecdysozoa</taxon>
        <taxon>Nematoda</taxon>
        <taxon>Chromadorea</taxon>
        <taxon>Rhabditida</taxon>
        <taxon>Tylenchina</taxon>
        <taxon>Cephalobomorpha</taxon>
        <taxon>Cephaloboidea</taxon>
        <taxon>Cephalobidae</taxon>
        <taxon>Acrobeloides</taxon>
    </lineage>
</organism>